<dbReference type="Pfam" id="PF01841">
    <property type="entry name" value="Transglut_core"/>
    <property type="match status" value="1"/>
</dbReference>
<dbReference type="PATRIC" id="fig|1280952.3.peg.2617"/>
<protein>
    <submittedName>
        <fullName evidence="2">Transglutaminase family protein</fullName>
    </submittedName>
</protein>
<proteinExistence type="predicted"/>
<reference evidence="2 3" key="1">
    <citation type="journal article" date="2014" name="Antonie Van Leeuwenhoek">
        <title>Hyphomonas beringensis sp. nov. and Hyphomonas chukchiensis sp. nov., isolated from surface seawater of the Bering Sea and Chukchi Sea.</title>
        <authorList>
            <person name="Li C."/>
            <person name="Lai Q."/>
            <person name="Li G."/>
            <person name="Dong C."/>
            <person name="Wang J."/>
            <person name="Liao Y."/>
            <person name="Shao Z."/>
        </authorList>
    </citation>
    <scope>NUCLEOTIDE SEQUENCE [LARGE SCALE GENOMIC DNA]</scope>
    <source>
        <strain evidence="2 3">VP2</strain>
    </source>
</reference>
<evidence type="ECO:0000313" key="3">
    <source>
        <dbReference type="Proteomes" id="UP000024816"/>
    </source>
</evidence>
<evidence type="ECO:0000313" key="2">
    <source>
        <dbReference type="EMBL" id="KCZ87475.1"/>
    </source>
</evidence>
<gene>
    <name evidence="2" type="ORF">HJA_13085</name>
</gene>
<dbReference type="InterPro" id="IPR013589">
    <property type="entry name" value="Bac_transglu_N"/>
</dbReference>
<comment type="caution">
    <text evidence="2">The sequence shown here is derived from an EMBL/GenBank/DDBJ whole genome shotgun (WGS) entry which is preliminary data.</text>
</comment>
<dbReference type="AlphaFoldDB" id="A0A059FA49"/>
<evidence type="ECO:0000259" key="1">
    <source>
        <dbReference type="SMART" id="SM00460"/>
    </source>
</evidence>
<dbReference type="Pfam" id="PF08379">
    <property type="entry name" value="Bact_transglu_N"/>
    <property type="match status" value="1"/>
</dbReference>
<dbReference type="InterPro" id="IPR038765">
    <property type="entry name" value="Papain-like_cys_pep_sf"/>
</dbReference>
<keyword evidence="3" id="KW-1185">Reference proteome</keyword>
<dbReference type="InterPro" id="IPR002931">
    <property type="entry name" value="Transglutaminase-like"/>
</dbReference>
<feature type="domain" description="Transglutaminase-like" evidence="1">
    <location>
        <begin position="159"/>
        <end position="223"/>
    </location>
</feature>
<dbReference type="STRING" id="1280952.HJA_13085"/>
<dbReference type="SUPFAM" id="SSF54001">
    <property type="entry name" value="Cysteine proteinases"/>
    <property type="match status" value="1"/>
</dbReference>
<dbReference type="SMART" id="SM00460">
    <property type="entry name" value="TGc"/>
    <property type="match status" value="1"/>
</dbReference>
<accession>A0A059FA49</accession>
<dbReference type="OrthoDB" id="9804023at2"/>
<organism evidence="2 3">
    <name type="scientific">Hyphomonas jannaschiana VP2</name>
    <dbReference type="NCBI Taxonomy" id="1280952"/>
    <lineage>
        <taxon>Bacteria</taxon>
        <taxon>Pseudomonadati</taxon>
        <taxon>Pseudomonadota</taxon>
        <taxon>Alphaproteobacteria</taxon>
        <taxon>Hyphomonadales</taxon>
        <taxon>Hyphomonadaceae</taxon>
        <taxon>Hyphomonas</taxon>
    </lineage>
</organism>
<name>A0A059FA49_9PROT</name>
<dbReference type="PANTHER" id="PTHR33490">
    <property type="entry name" value="BLR5614 PROTEIN-RELATED"/>
    <property type="match status" value="1"/>
</dbReference>
<dbReference type="PANTHER" id="PTHR33490:SF6">
    <property type="entry name" value="SLL1049 PROTEIN"/>
    <property type="match status" value="1"/>
</dbReference>
<sequence>MRLRIDHTTVYDYEKAATYALHQVRKRPHDTDAQTVISWDLVLEGARSEARYVDHHGNHVELVSIEPDARRVSISCKGEVETRDTAGVLSNDRLVPPLWLYRRFTPLTKVGKGVRALVSQLGRDPDLSLETLHTLMNLIAEAVVYDTEPTGPDTSAEEALAIGHGVCQDHAHVFTSAARLLGFPARYVSGYMMMLDRVDQDAGHAWAEAWVDGLGWVGFDAANRVCPDERYIQVATGLDYREAGPMTGVMYGGEQEVLSVNVQVQQ</sequence>
<dbReference type="Proteomes" id="UP000024816">
    <property type="component" value="Unassembled WGS sequence"/>
</dbReference>
<dbReference type="eggNOG" id="COG1305">
    <property type="taxonomic scope" value="Bacteria"/>
</dbReference>
<dbReference type="RefSeq" id="WP_035583013.1">
    <property type="nucleotide sequence ID" value="NZ_ARYJ01000008.1"/>
</dbReference>
<dbReference type="EMBL" id="ARYJ01000008">
    <property type="protein sequence ID" value="KCZ87475.1"/>
    <property type="molecule type" value="Genomic_DNA"/>
</dbReference>
<dbReference type="Gene3D" id="3.10.620.30">
    <property type="match status" value="1"/>
</dbReference>